<comment type="caution">
    <text evidence="6">The sequence shown here is derived from an EMBL/GenBank/DDBJ whole genome shotgun (WGS) entry which is preliminary data.</text>
</comment>
<feature type="domain" description="Ig-like" evidence="5">
    <location>
        <begin position="463"/>
        <end position="542"/>
    </location>
</feature>
<dbReference type="PROSITE" id="PS50835">
    <property type="entry name" value="IG_LIKE"/>
    <property type="match status" value="6"/>
</dbReference>
<feature type="domain" description="Ig-like" evidence="5">
    <location>
        <begin position="884"/>
        <end position="962"/>
    </location>
</feature>
<keyword evidence="2" id="KW-1015">Disulfide bond</keyword>
<dbReference type="SMART" id="SM00408">
    <property type="entry name" value="IGc2"/>
    <property type="match status" value="4"/>
</dbReference>
<proteinExistence type="predicted"/>
<dbReference type="PANTHER" id="PTHR44170">
    <property type="entry name" value="PROTEIN SIDEKICK"/>
    <property type="match status" value="1"/>
</dbReference>
<evidence type="ECO:0000256" key="1">
    <source>
        <dbReference type="ARBA" id="ARBA00022737"/>
    </source>
</evidence>
<dbReference type="InterPro" id="IPR024079">
    <property type="entry name" value="MetalloPept_cat_dom_sf"/>
</dbReference>
<accession>A0A8J7QFN4</accession>
<dbReference type="Gene3D" id="2.60.40.10">
    <property type="entry name" value="Immunoglobulins"/>
    <property type="match status" value="6"/>
</dbReference>
<dbReference type="InterPro" id="IPR007110">
    <property type="entry name" value="Ig-like_dom"/>
</dbReference>
<evidence type="ECO:0000256" key="2">
    <source>
        <dbReference type="ARBA" id="ARBA00023157"/>
    </source>
</evidence>
<feature type="chain" id="PRO_5035241492" evidence="3">
    <location>
        <begin position="22"/>
        <end position="1106"/>
    </location>
</feature>
<dbReference type="SMART" id="SM00409">
    <property type="entry name" value="IG"/>
    <property type="match status" value="6"/>
</dbReference>
<evidence type="ECO:0000259" key="5">
    <source>
        <dbReference type="PROSITE" id="PS50835"/>
    </source>
</evidence>
<dbReference type="InterPro" id="IPR013783">
    <property type="entry name" value="Ig-like_fold"/>
</dbReference>
<protein>
    <submittedName>
        <fullName evidence="6">Immunoglobulin domain-containing protein</fullName>
    </submittedName>
</protein>
<dbReference type="GO" id="GO:0098609">
    <property type="term" value="P:cell-cell adhesion"/>
    <property type="evidence" value="ECO:0007669"/>
    <property type="project" value="TreeGrafter"/>
</dbReference>
<dbReference type="InterPro" id="IPR003598">
    <property type="entry name" value="Ig_sub2"/>
</dbReference>
<dbReference type="Pfam" id="PF13927">
    <property type="entry name" value="Ig_3"/>
    <property type="match status" value="2"/>
</dbReference>
<dbReference type="SUPFAM" id="SSF55486">
    <property type="entry name" value="Metalloproteases ('zincins'), catalytic domain"/>
    <property type="match status" value="1"/>
</dbReference>
<evidence type="ECO:0000313" key="7">
    <source>
        <dbReference type="Proteomes" id="UP000664417"/>
    </source>
</evidence>
<dbReference type="PROSITE" id="PS50215">
    <property type="entry name" value="ADAM_MEPRO"/>
    <property type="match status" value="1"/>
</dbReference>
<feature type="domain" description="Ig-like" evidence="5">
    <location>
        <begin position="547"/>
        <end position="625"/>
    </location>
</feature>
<dbReference type="InterPro" id="IPR001590">
    <property type="entry name" value="Peptidase_M12B"/>
</dbReference>
<dbReference type="PANTHER" id="PTHR44170:SF6">
    <property type="entry name" value="CONTACTIN"/>
    <property type="match status" value="1"/>
</dbReference>
<feature type="domain" description="Peptidase M12B" evidence="4">
    <location>
        <begin position="196"/>
        <end position="410"/>
    </location>
</feature>
<organism evidence="6 7">
    <name type="scientific">Acanthopleuribacter pedis</name>
    <dbReference type="NCBI Taxonomy" id="442870"/>
    <lineage>
        <taxon>Bacteria</taxon>
        <taxon>Pseudomonadati</taxon>
        <taxon>Acidobacteriota</taxon>
        <taxon>Holophagae</taxon>
        <taxon>Acanthopleuribacterales</taxon>
        <taxon>Acanthopleuribacteraceae</taxon>
        <taxon>Acanthopleuribacter</taxon>
    </lineage>
</organism>
<dbReference type="InterPro" id="IPR003599">
    <property type="entry name" value="Ig_sub"/>
</dbReference>
<sequence length="1106" mass="117568">MVNQVCCSLFLFFVLSSFVVAQTQDFDISSPNLVAQMNSVTHGEKVTLHGFSFDERRGFTPMELERFDVFHPEAVMTVHGDNGPRVVGAPEHAYFKGAVSGMPGSAAYLSMRDNGEVRGLVSWQGRNWIIEERLDRSNQTIGLLDVEVTNAVQNDPYTCGLDALPEPDETPVSEEDAALLRHAQALPPSRMPTADYYATIAIDTDHEFYNLFGNEQDALTYIGDLFGYISTIYQNDLGTALLVGDTTLWSTSNDPWSGNSTICQLLEMGDYWNSNKTSTPRTAAHFLSGKRTGGGVAWLGVLCGSGFNYPDQGCGGLSGSGRYGGDYGVSANLSGNFNINNPSMVWDVVVVAHELGHNFNSPHTHCYGGIGGNASPVDQCYAGEGGCYSGGTSLPCGQSRAGCGTIMSYCHLLSGGTANIGPTFGLNHAHGVAPERVPARMRSHVESRSNSNPSCLPQTCNAPSISNQSSSSTQCVGANVTLSVTAEGTGLSYQWRKDGSPISGQTGSTLTFSGIQSGDAGSYDCVITNECGSETSNAVTLTVDAGTAVTQQPSGAEICAGQTLELSVAVSGSGLSYQWQRNGQNINGATGATYRKTGAVSGDAGEYRCVISSANCGTLNTNTATVVVSDVPDIQEQPENTIGCIGGQAFFAVFAEGRSLTYQWQKDGQNLAGQTGSTLTLSGLSVADAGSYRCIVTGDCGSSTSGTGSLTVNPATVVTQQPTGAVVCTGDDRTLSVRASGSNVTYQWQQNGQNMPGQTSPDLNLTNIRSEASYRCRITSDCGTLNSETVSVALADLPVIRNQPRAQQVCAGDNATFSVSADSEQPLRYQWRKDGQNLDGQNSATLNLSAVSLADAGQYFCVVWNSNCGSVLTESVALNVSATPEIISEPSDVFGCIGDQVTMTVEGNHATRYQWRKDGQPLAGQTSASLTLDLQDFDQEGVYDCLLENDCGSVGTRGIQVDFDAAFAVEVAYSSVAQGLTPVQVSGQISCRDDGMSWLWQDLATGNVLGRDALVFDMPFLYDETSVVIFRVEDAGGQVIRRYVTVLVSEDDTYVDANGDGCNSIQDLHFLAEQWRTSQEMTPNGDTIMDVRDFLFIDTRADNCPQ</sequence>
<feature type="signal peptide" evidence="3">
    <location>
        <begin position="1"/>
        <end position="21"/>
    </location>
</feature>
<reference evidence="6" key="1">
    <citation type="submission" date="2021-03" db="EMBL/GenBank/DDBJ databases">
        <authorList>
            <person name="Wang G."/>
        </authorList>
    </citation>
    <scope>NUCLEOTIDE SEQUENCE</scope>
    <source>
        <strain evidence="6">KCTC 12899</strain>
    </source>
</reference>
<keyword evidence="7" id="KW-1185">Reference proteome</keyword>
<dbReference type="AlphaFoldDB" id="A0A8J7QFN4"/>
<name>A0A8J7QFN4_9BACT</name>
<feature type="domain" description="Ig-like" evidence="5">
    <location>
        <begin position="632"/>
        <end position="713"/>
    </location>
</feature>
<keyword evidence="1" id="KW-0677">Repeat</keyword>
<dbReference type="GO" id="GO:0016020">
    <property type="term" value="C:membrane"/>
    <property type="evidence" value="ECO:0007669"/>
    <property type="project" value="UniProtKB-SubCell"/>
</dbReference>
<evidence type="ECO:0000256" key="3">
    <source>
        <dbReference type="SAM" id="SignalP"/>
    </source>
</evidence>
<feature type="domain" description="Ig-like" evidence="5">
    <location>
        <begin position="714"/>
        <end position="791"/>
    </location>
</feature>
<dbReference type="GO" id="GO:0006508">
    <property type="term" value="P:proteolysis"/>
    <property type="evidence" value="ECO:0007669"/>
    <property type="project" value="InterPro"/>
</dbReference>
<dbReference type="Proteomes" id="UP000664417">
    <property type="component" value="Unassembled WGS sequence"/>
</dbReference>
<dbReference type="GO" id="GO:0004222">
    <property type="term" value="F:metalloendopeptidase activity"/>
    <property type="evidence" value="ECO:0007669"/>
    <property type="project" value="InterPro"/>
</dbReference>
<dbReference type="InterPro" id="IPR036179">
    <property type="entry name" value="Ig-like_dom_sf"/>
</dbReference>
<dbReference type="Pfam" id="PF13688">
    <property type="entry name" value="Reprolysin_5"/>
    <property type="match status" value="1"/>
</dbReference>
<dbReference type="Gene3D" id="3.40.390.10">
    <property type="entry name" value="Collagenase (Catalytic Domain)"/>
    <property type="match status" value="1"/>
</dbReference>
<gene>
    <name evidence="6" type="ORF">J3U88_03890</name>
</gene>
<dbReference type="EMBL" id="JAFREP010000003">
    <property type="protein sequence ID" value="MBO1317590.1"/>
    <property type="molecule type" value="Genomic_DNA"/>
</dbReference>
<dbReference type="CDD" id="cd00096">
    <property type="entry name" value="Ig"/>
    <property type="match status" value="1"/>
</dbReference>
<dbReference type="RefSeq" id="WP_207856911.1">
    <property type="nucleotide sequence ID" value="NZ_JAFREP010000003.1"/>
</dbReference>
<feature type="domain" description="Ig-like" evidence="5">
    <location>
        <begin position="798"/>
        <end position="877"/>
    </location>
</feature>
<dbReference type="SUPFAM" id="SSF48726">
    <property type="entry name" value="Immunoglobulin"/>
    <property type="match status" value="5"/>
</dbReference>
<evidence type="ECO:0000313" key="6">
    <source>
        <dbReference type="EMBL" id="MBO1317590.1"/>
    </source>
</evidence>
<keyword evidence="3" id="KW-0732">Signal</keyword>
<evidence type="ECO:0000259" key="4">
    <source>
        <dbReference type="PROSITE" id="PS50215"/>
    </source>
</evidence>